<dbReference type="Gene3D" id="3.40.50.300">
    <property type="entry name" value="P-loop containing nucleotide triphosphate hydrolases"/>
    <property type="match status" value="1"/>
</dbReference>
<keyword evidence="2" id="KW-0813">Transport</keyword>
<dbReference type="PANTHER" id="PTHR42711">
    <property type="entry name" value="ABC TRANSPORTER ATP-BINDING PROTEIN"/>
    <property type="match status" value="1"/>
</dbReference>
<dbReference type="Pfam" id="PF00005">
    <property type="entry name" value="ABC_tran"/>
    <property type="match status" value="1"/>
</dbReference>
<dbReference type="InterPro" id="IPR017871">
    <property type="entry name" value="ABC_transporter-like_CS"/>
</dbReference>
<dbReference type="SMART" id="SM00382">
    <property type="entry name" value="AAA"/>
    <property type="match status" value="1"/>
</dbReference>
<evidence type="ECO:0000313" key="7">
    <source>
        <dbReference type="EMBL" id="MCI2284749.1"/>
    </source>
</evidence>
<feature type="domain" description="ABC transporter" evidence="6">
    <location>
        <begin position="2"/>
        <end position="249"/>
    </location>
</feature>
<name>A0ABS9X3E5_9GAMM</name>
<keyword evidence="4" id="KW-0547">Nucleotide-binding</keyword>
<keyword evidence="8" id="KW-1185">Reference proteome</keyword>
<comment type="similarity">
    <text evidence="1">Belongs to the ABC transporter superfamily.</text>
</comment>
<dbReference type="PROSITE" id="PS50893">
    <property type="entry name" value="ABC_TRANSPORTER_2"/>
    <property type="match status" value="1"/>
</dbReference>
<keyword evidence="5 7" id="KW-0067">ATP-binding</keyword>
<organism evidence="7 8">
    <name type="scientific">Colwellia maritima</name>
    <dbReference type="NCBI Taxonomy" id="2912588"/>
    <lineage>
        <taxon>Bacteria</taxon>
        <taxon>Pseudomonadati</taxon>
        <taxon>Pseudomonadota</taxon>
        <taxon>Gammaproteobacteria</taxon>
        <taxon>Alteromonadales</taxon>
        <taxon>Colwelliaceae</taxon>
        <taxon>Colwellia</taxon>
    </lineage>
</organism>
<evidence type="ECO:0000259" key="6">
    <source>
        <dbReference type="PROSITE" id="PS50893"/>
    </source>
</evidence>
<keyword evidence="3" id="KW-0536">Nodulation</keyword>
<dbReference type="PROSITE" id="PS00211">
    <property type="entry name" value="ABC_TRANSPORTER_1"/>
    <property type="match status" value="1"/>
</dbReference>
<reference evidence="7" key="1">
    <citation type="submission" date="2022-01" db="EMBL/GenBank/DDBJ databases">
        <title>Colwellia maritima, isolated from seawater.</title>
        <authorList>
            <person name="Kristyanto S."/>
            <person name="Jung J."/>
            <person name="Jeon C.O."/>
        </authorList>
    </citation>
    <scope>NUCLEOTIDE SEQUENCE</scope>
    <source>
        <strain evidence="7">MSW7</strain>
    </source>
</reference>
<dbReference type="InterPro" id="IPR003439">
    <property type="entry name" value="ABC_transporter-like_ATP-bd"/>
</dbReference>
<dbReference type="InterPro" id="IPR050763">
    <property type="entry name" value="ABC_transporter_ATP-binding"/>
</dbReference>
<evidence type="ECO:0000256" key="2">
    <source>
        <dbReference type="ARBA" id="ARBA00022448"/>
    </source>
</evidence>
<dbReference type="CDD" id="cd03266">
    <property type="entry name" value="ABC_NatA_sodium_exporter"/>
    <property type="match status" value="1"/>
</dbReference>
<dbReference type="SUPFAM" id="SSF52540">
    <property type="entry name" value="P-loop containing nucleoside triphosphate hydrolases"/>
    <property type="match status" value="1"/>
</dbReference>
<dbReference type="GO" id="GO:0005524">
    <property type="term" value="F:ATP binding"/>
    <property type="evidence" value="ECO:0007669"/>
    <property type="project" value="UniProtKB-KW"/>
</dbReference>
<proteinExistence type="inferred from homology"/>
<evidence type="ECO:0000256" key="3">
    <source>
        <dbReference type="ARBA" id="ARBA00022458"/>
    </source>
</evidence>
<dbReference type="EMBL" id="JAKKSL010000003">
    <property type="protein sequence ID" value="MCI2284749.1"/>
    <property type="molecule type" value="Genomic_DNA"/>
</dbReference>
<accession>A0ABS9X3E5</accession>
<sequence>MIQVNNLRKTFGASKKHLFNGFSQATKPSPVVALDGLSFTAKDGEITGILGPNGAGKTTCLRTLYGLLKADDGSAMIDGIDVVKNPLAARARLGIFPDKFGLYERLTAYEQIDYFASIHGLQGDFKHQAIEAIIKDLDMEALAHRKTLGFSQGQRMKVTLAQALVHQPKNFVLDEPTRGLDVMSTRVLRNYLARFKEKGHCILFSSHVMQEVAALCDRVIIVANGKLAAEGTPNELCELAGETQLEEAFVKIIGSDEGVAA</sequence>
<gene>
    <name evidence="7" type="ORF">L3081_16820</name>
</gene>
<dbReference type="InterPro" id="IPR027417">
    <property type="entry name" value="P-loop_NTPase"/>
</dbReference>
<dbReference type="PANTHER" id="PTHR42711:SF5">
    <property type="entry name" value="ABC TRANSPORTER ATP-BINDING PROTEIN NATA"/>
    <property type="match status" value="1"/>
</dbReference>
<evidence type="ECO:0000256" key="5">
    <source>
        <dbReference type="ARBA" id="ARBA00022840"/>
    </source>
</evidence>
<dbReference type="InterPro" id="IPR003593">
    <property type="entry name" value="AAA+_ATPase"/>
</dbReference>
<dbReference type="Proteomes" id="UP001139646">
    <property type="component" value="Unassembled WGS sequence"/>
</dbReference>
<protein>
    <submittedName>
        <fullName evidence="7">ATP-binding cassette domain-containing protein</fullName>
    </submittedName>
</protein>
<dbReference type="RefSeq" id="WP_242287218.1">
    <property type="nucleotide sequence ID" value="NZ_JAKKSL010000003.1"/>
</dbReference>
<comment type="caution">
    <text evidence="7">The sequence shown here is derived from an EMBL/GenBank/DDBJ whole genome shotgun (WGS) entry which is preliminary data.</text>
</comment>
<evidence type="ECO:0000313" key="8">
    <source>
        <dbReference type="Proteomes" id="UP001139646"/>
    </source>
</evidence>
<evidence type="ECO:0000256" key="1">
    <source>
        <dbReference type="ARBA" id="ARBA00005417"/>
    </source>
</evidence>
<evidence type="ECO:0000256" key="4">
    <source>
        <dbReference type="ARBA" id="ARBA00022741"/>
    </source>
</evidence>